<dbReference type="PANTHER" id="PTHR19143">
    <property type="entry name" value="FIBRINOGEN/TENASCIN/ANGIOPOEITIN"/>
    <property type="match status" value="1"/>
</dbReference>
<dbReference type="SUPFAM" id="SSF56496">
    <property type="entry name" value="Fibrinogen C-terminal domain-like"/>
    <property type="match status" value="1"/>
</dbReference>
<evidence type="ECO:0000259" key="3">
    <source>
        <dbReference type="PROSITE" id="PS51406"/>
    </source>
</evidence>
<dbReference type="CDD" id="cd00087">
    <property type="entry name" value="FReD"/>
    <property type="match status" value="1"/>
</dbReference>
<accession>A0ABN8RXD0</accession>
<feature type="signal peptide" evidence="2">
    <location>
        <begin position="1"/>
        <end position="23"/>
    </location>
</feature>
<keyword evidence="2" id="KW-0732">Signal</keyword>
<feature type="non-terminal residue" evidence="4">
    <location>
        <position position="1"/>
    </location>
</feature>
<evidence type="ECO:0000313" key="4">
    <source>
        <dbReference type="EMBL" id="CAH3183634.1"/>
    </source>
</evidence>
<dbReference type="InterPro" id="IPR014716">
    <property type="entry name" value="Fibrinogen_a/b/g_C_1"/>
</dbReference>
<dbReference type="NCBIfam" id="NF040941">
    <property type="entry name" value="GGGWT_bact"/>
    <property type="match status" value="1"/>
</dbReference>
<dbReference type="Gene3D" id="3.90.215.10">
    <property type="entry name" value="Gamma Fibrinogen, chain A, domain 1"/>
    <property type="match status" value="1"/>
</dbReference>
<evidence type="ECO:0000313" key="5">
    <source>
        <dbReference type="Proteomes" id="UP001159405"/>
    </source>
</evidence>
<evidence type="ECO:0000256" key="1">
    <source>
        <dbReference type="ARBA" id="ARBA00023157"/>
    </source>
</evidence>
<dbReference type="SMART" id="SM00186">
    <property type="entry name" value="FBG"/>
    <property type="match status" value="1"/>
</dbReference>
<evidence type="ECO:0000256" key="2">
    <source>
        <dbReference type="SAM" id="SignalP"/>
    </source>
</evidence>
<organism evidence="4 5">
    <name type="scientific">Porites lobata</name>
    <dbReference type="NCBI Taxonomy" id="104759"/>
    <lineage>
        <taxon>Eukaryota</taxon>
        <taxon>Metazoa</taxon>
        <taxon>Cnidaria</taxon>
        <taxon>Anthozoa</taxon>
        <taxon>Hexacorallia</taxon>
        <taxon>Scleractinia</taxon>
        <taxon>Fungiina</taxon>
        <taxon>Poritidae</taxon>
        <taxon>Porites</taxon>
    </lineage>
</organism>
<sequence>QFLLGRACCSFNLLLSIFSNTTLISVDKSCAEHYKAGQRISGVYRVDPDNAGAFDVYCDQTTAGGGWAVFQKRLDGSVDFDRDWRDYKQGFGNLSEEFWLGLDKVHRLTKERSKLRVELEDFNGQTAYAEYDLFGVADEGNKYRLTLGTYAGTAGDSFSYHSVMEFSTKDLSGSPGACARQWKGGWWFKSCHYAFLNGFYYKGSHSNSWGGVMWDKWKGPNYSAKRAEMKIKPVNI</sequence>
<reference evidence="4 5" key="1">
    <citation type="submission" date="2022-05" db="EMBL/GenBank/DDBJ databases">
        <authorList>
            <consortium name="Genoscope - CEA"/>
            <person name="William W."/>
        </authorList>
    </citation>
    <scope>NUCLEOTIDE SEQUENCE [LARGE SCALE GENOMIC DNA]</scope>
</reference>
<dbReference type="Proteomes" id="UP001159405">
    <property type="component" value="Unassembled WGS sequence"/>
</dbReference>
<feature type="domain" description="Fibrinogen C-terminal" evidence="3">
    <location>
        <begin position="21"/>
        <end position="235"/>
    </location>
</feature>
<feature type="chain" id="PRO_5047165946" description="Fibrinogen C-terminal domain-containing protein" evidence="2">
    <location>
        <begin position="24"/>
        <end position="236"/>
    </location>
</feature>
<proteinExistence type="predicted"/>
<comment type="caution">
    <text evidence="4">The sequence shown here is derived from an EMBL/GenBank/DDBJ whole genome shotgun (WGS) entry which is preliminary data.</text>
</comment>
<name>A0ABN8RXD0_9CNID</name>
<dbReference type="PROSITE" id="PS51406">
    <property type="entry name" value="FIBRINOGEN_C_2"/>
    <property type="match status" value="1"/>
</dbReference>
<dbReference type="InterPro" id="IPR036056">
    <property type="entry name" value="Fibrinogen-like_C"/>
</dbReference>
<keyword evidence="1" id="KW-1015">Disulfide bond</keyword>
<dbReference type="EMBL" id="CALNXK010000359">
    <property type="protein sequence ID" value="CAH3183634.1"/>
    <property type="molecule type" value="Genomic_DNA"/>
</dbReference>
<dbReference type="InterPro" id="IPR050373">
    <property type="entry name" value="Fibrinogen_C-term_domain"/>
</dbReference>
<protein>
    <recommendedName>
        <fullName evidence="3">Fibrinogen C-terminal domain-containing protein</fullName>
    </recommendedName>
</protein>
<gene>
    <name evidence="4" type="ORF">PLOB_00028701</name>
</gene>
<keyword evidence="5" id="KW-1185">Reference proteome</keyword>
<dbReference type="PROSITE" id="PS00514">
    <property type="entry name" value="FIBRINOGEN_C_1"/>
    <property type="match status" value="1"/>
</dbReference>
<dbReference type="InterPro" id="IPR002181">
    <property type="entry name" value="Fibrinogen_a/b/g_C_dom"/>
</dbReference>
<dbReference type="InterPro" id="IPR020837">
    <property type="entry name" value="Fibrinogen_CS"/>
</dbReference>
<dbReference type="Pfam" id="PF00147">
    <property type="entry name" value="Fibrinogen_C"/>
    <property type="match status" value="1"/>
</dbReference>